<dbReference type="Pfam" id="PF00078">
    <property type="entry name" value="RVT_1"/>
    <property type="match status" value="1"/>
</dbReference>
<dbReference type="Proteomes" id="UP000646827">
    <property type="component" value="Unassembled WGS sequence"/>
</dbReference>
<dbReference type="Gene3D" id="3.60.10.10">
    <property type="entry name" value="Endonuclease/exonuclease/phosphatase"/>
    <property type="match status" value="1"/>
</dbReference>
<accession>A0A8H7RQ47</accession>
<name>A0A8H7RQ47_9FUNG</name>
<dbReference type="EMBL" id="JAEPRB010000545">
    <property type="protein sequence ID" value="KAG2215117.1"/>
    <property type="molecule type" value="Genomic_DNA"/>
</dbReference>
<reference evidence="2 3" key="1">
    <citation type="submission" date="2020-12" db="EMBL/GenBank/DDBJ databases">
        <title>Metabolic potential, ecology and presence of endohyphal bacteria is reflected in genomic diversity of Mucoromycotina.</title>
        <authorList>
            <person name="Muszewska A."/>
            <person name="Okrasinska A."/>
            <person name="Steczkiewicz K."/>
            <person name="Drgas O."/>
            <person name="Orlowska M."/>
            <person name="Perlinska-Lenart U."/>
            <person name="Aleksandrzak-Piekarczyk T."/>
            <person name="Szatraj K."/>
            <person name="Zielenkiewicz U."/>
            <person name="Pilsyk S."/>
            <person name="Malc E."/>
            <person name="Mieczkowski P."/>
            <person name="Kruszewska J.S."/>
            <person name="Biernat P."/>
            <person name="Pawlowska J."/>
        </authorList>
    </citation>
    <scope>NUCLEOTIDE SEQUENCE [LARGE SCALE GENOMIC DNA]</scope>
    <source>
        <strain evidence="2 3">CBS 142.35</strain>
    </source>
</reference>
<feature type="domain" description="Reverse transcriptase" evidence="1">
    <location>
        <begin position="484"/>
        <end position="708"/>
    </location>
</feature>
<dbReference type="OrthoDB" id="2265525at2759"/>
<protein>
    <recommendedName>
        <fullName evidence="1">Reverse transcriptase domain-containing protein</fullName>
    </recommendedName>
</protein>
<proteinExistence type="predicted"/>
<dbReference type="SUPFAM" id="SSF56672">
    <property type="entry name" value="DNA/RNA polymerases"/>
    <property type="match status" value="1"/>
</dbReference>
<sequence length="1125" mass="129631">MNENNQPPLLTFASLNCRGLKKTKTQKHKPYFHQIRSLSYDIIALQETHATDFETQHFFDLSFHAASSTWTKHCGLVSFNENLLILPLWSSIDGRILAATITHRQHFFSPITIYVIYAPAQRIDQPPFFNQLYSLFNSLHQTVSRSIMLGDFNYNLHSTHRHSLINRHWTQWLHASWFDPFAQEPHMMHAPTFFGHQGTSNIAFILLSGDLIARAKSPQISFVSNRTDHHAVSIKLHLFDQQFGPGIWKINPYLADNDNFCDKLYHFLNEGIKHLPSTYACLQWDHLKSQLQQLQHSYITCNTPVTANSEHTGSIRDTIQQELVSTEKEIDQVTDQEGNILALRSGHRWRELGERSNKYFYRCLRERHQRQNITALQTQEGLIVHNNNDLLDCAHQFYHQLYTATPVQDHHINELFRSTPSSAKLSADDCVYLTSDWNDDDLTACLKKVPFHSSPGIDGIPYTILKVILRHPGCHSLFLQVLNEASKYGRFPPTWQRSVVTLLPKKGDLTLLKNWRPISLSCTDGKIFTRLLTTRLIGPCQQLIQNQQTEFLPQRFIADNGLATRLIMDIAHHYNIPGIALGIDMEKAYDRVHPQYLRSIFTLFGFPDTLANNLCSLFFNTSLCINGFTFASPRRNIPNIPDSTPPPLKYLAYADDTLVFLSRPSELQALLDLIQLYNSASNGKINREKTTAISLSGKRQLSWIATLTRAGIGGWHDSSSPHPVIYLGFPLSSSKSQLKYFLDALLDKTVSYAQMLSSRSLSIQGRGLVSNSLLLSKIWHCIRILPITKSYLQQLRSIIYQYVIQQAFPPVSFATCSRPRKEGGLGILDPIAHHSALQLRWITPLLDPTTDADASFLTPIIKFCLQLFSQSSSFLYPLVFPQRRLRPLSSFGSFKSFFRCIDTLHLKVDWTNITSLTVRKFPLSCIVAKGHDTSHQEFLHHQQLWHEILVKDAFQYNVPTQQLHLRNPQQRRRHRHRVKDFFDLLDAGKYVLTYEFSCLINSSSTTLPIHQPTTLFISAQFLNNIPIINITTKLYRAQFLLHFNQLPDWYPCASKAKWKTFWNIRPEFNLTFFDIIATTLLQIWSAHWQFVFHQTTFWSTGVIAKTILHLRKIHLEQQHAFSQHF</sequence>
<organism evidence="2 3">
    <name type="scientific">Circinella minor</name>
    <dbReference type="NCBI Taxonomy" id="1195481"/>
    <lineage>
        <taxon>Eukaryota</taxon>
        <taxon>Fungi</taxon>
        <taxon>Fungi incertae sedis</taxon>
        <taxon>Mucoromycota</taxon>
        <taxon>Mucoromycotina</taxon>
        <taxon>Mucoromycetes</taxon>
        <taxon>Mucorales</taxon>
        <taxon>Lichtheimiaceae</taxon>
        <taxon>Circinella</taxon>
    </lineage>
</organism>
<evidence type="ECO:0000259" key="1">
    <source>
        <dbReference type="PROSITE" id="PS50878"/>
    </source>
</evidence>
<dbReference type="InterPro" id="IPR043502">
    <property type="entry name" value="DNA/RNA_pol_sf"/>
</dbReference>
<dbReference type="CDD" id="cd01650">
    <property type="entry name" value="RT_nLTR_like"/>
    <property type="match status" value="1"/>
</dbReference>
<dbReference type="PROSITE" id="PS50878">
    <property type="entry name" value="RT_POL"/>
    <property type="match status" value="1"/>
</dbReference>
<gene>
    <name evidence="2" type="ORF">INT45_004878</name>
</gene>
<dbReference type="PANTHER" id="PTHR31635:SF196">
    <property type="entry name" value="REVERSE TRANSCRIPTASE DOMAIN-CONTAINING PROTEIN-RELATED"/>
    <property type="match status" value="1"/>
</dbReference>
<dbReference type="SUPFAM" id="SSF56219">
    <property type="entry name" value="DNase I-like"/>
    <property type="match status" value="1"/>
</dbReference>
<dbReference type="InterPro" id="IPR036691">
    <property type="entry name" value="Endo/exonu/phosph_ase_sf"/>
</dbReference>
<comment type="caution">
    <text evidence="2">The sequence shown here is derived from an EMBL/GenBank/DDBJ whole genome shotgun (WGS) entry which is preliminary data.</text>
</comment>
<evidence type="ECO:0000313" key="3">
    <source>
        <dbReference type="Proteomes" id="UP000646827"/>
    </source>
</evidence>
<keyword evidence="3" id="KW-1185">Reference proteome</keyword>
<dbReference type="InterPro" id="IPR000477">
    <property type="entry name" value="RT_dom"/>
</dbReference>
<dbReference type="PANTHER" id="PTHR31635">
    <property type="entry name" value="REVERSE TRANSCRIPTASE DOMAIN-CONTAINING PROTEIN-RELATED"/>
    <property type="match status" value="1"/>
</dbReference>
<dbReference type="AlphaFoldDB" id="A0A8H7RQ47"/>
<evidence type="ECO:0000313" key="2">
    <source>
        <dbReference type="EMBL" id="KAG2215117.1"/>
    </source>
</evidence>